<dbReference type="VEuPathDB" id="PiroplasmaDB:BBOV_IV007880"/>
<evidence type="ECO:0000313" key="1">
    <source>
        <dbReference type="EMBL" id="EDO07142.1"/>
    </source>
</evidence>
<dbReference type="Proteomes" id="UP000002173">
    <property type="component" value="Unassembled WGS sequence"/>
</dbReference>
<dbReference type="eggNOG" id="ENOG502TN3Q">
    <property type="taxonomic scope" value="Eukaryota"/>
</dbReference>
<comment type="caution">
    <text evidence="1">The sequence shown here is derived from an EMBL/GenBank/DDBJ whole genome shotgun (WGS) entry which is preliminary data.</text>
</comment>
<dbReference type="AlphaFoldDB" id="A7ARH3"/>
<dbReference type="KEGG" id="bbo:BBOV_IV007880"/>
<name>A7ARH3_BABBO</name>
<protein>
    <submittedName>
        <fullName evidence="1">Uncharacterized protein</fullName>
    </submittedName>
</protein>
<reference evidence="2" key="2">
    <citation type="journal article" date="2020" name="Data Brief">
        <title>Transcriptome dataset of Babesia bovis life stages within vertebrate and invertebrate hosts.</title>
        <authorList>
            <person name="Ueti M.W."/>
            <person name="Johnson W.C."/>
            <person name="Kappmeyer L.S."/>
            <person name="Herndon D.R."/>
            <person name="Mousel M.R."/>
            <person name="Reif K.E."/>
            <person name="Taus N.S."/>
            <person name="Ifeonu O.O."/>
            <person name="Silva J.C."/>
            <person name="Suarez C.E."/>
            <person name="Brayton K.A."/>
        </authorList>
    </citation>
    <scope>NUCLEOTIDE SEQUENCE [LARGE SCALE GENOMIC DNA]</scope>
</reference>
<evidence type="ECO:0000313" key="2">
    <source>
        <dbReference type="Proteomes" id="UP000002173"/>
    </source>
</evidence>
<dbReference type="GeneID" id="5478944"/>
<reference evidence="1 2" key="1">
    <citation type="journal article" date="2007" name="PLoS Pathog.">
        <title>Genome sequence of Babesia bovis and comparative analysis of apicomplexan hemoprotozoa.</title>
        <authorList>
            <person name="Brayton K.A."/>
            <person name="Lau A.O.T."/>
            <person name="Herndon D.R."/>
            <person name="Hannick L."/>
            <person name="Kappmeyer L.S."/>
            <person name="Berens S.J."/>
            <person name="Bidwell S.L."/>
            <person name="Brown W.C."/>
            <person name="Crabtree J."/>
            <person name="Fadrosh D."/>
            <person name="Feldblum T."/>
            <person name="Forberger H.A."/>
            <person name="Haas B.J."/>
            <person name="Howell J.M."/>
            <person name="Khouri H."/>
            <person name="Koo H."/>
            <person name="Mann D.J."/>
            <person name="Norimine J."/>
            <person name="Paulsen I.T."/>
            <person name="Radune D."/>
            <person name="Ren Q."/>
            <person name="Smith R.K. Jr."/>
            <person name="Suarez C.E."/>
            <person name="White O."/>
            <person name="Wortman J.R."/>
            <person name="Knowles D.P. Jr."/>
            <person name="McElwain T.F."/>
            <person name="Nene V.M."/>
        </authorList>
    </citation>
    <scope>NUCLEOTIDE SEQUENCE [LARGE SCALE GENOMIC DNA]</scope>
    <source>
        <strain evidence="1">T2Bo</strain>
    </source>
</reference>
<dbReference type="InParanoid" id="A7ARH3"/>
<sequence length="415" mass="47511">MMWETKQIDNIQRMNDLLTLGSNINYRSVLPLQKANEDVVQSLCRDVYIDPDDNPDYDPPDSNVSGKMMRQMIHSKCENKRSFVPTDLETRKDELEKLAKDFEPYDHLTPEELSDVFLKNTKKEYELAVATYKRRIRNRSVEDYEEKRELEAGIRDLEVEEVAKRKRPDGNMVSDVYNKTRGECLTELLYFISLLEHLQWHFFASVNLPMESLVDVKEIGYSPTNPRVPGIKFGDPLCAEGSIHSKYFLSERGGASIVRKCLTVGGLHNTKADAKQGNQLLLFGDDPLFFVKDQEMLQHMLQCGIGLEIHSKVPGFVLPSEPTEFQKDTSYYRLSTTQPQCLIICSNCGYNIFSHSIKTHDGEKLDGREYDILASNDDAKCPSCNGSVNINHEYWITGSRGYCYEPYPTPIADEL</sequence>
<accession>A7ARH3</accession>
<proteinExistence type="predicted"/>
<gene>
    <name evidence="1" type="ORF">BBOV_IV007880</name>
</gene>
<organism evidence="1 2">
    <name type="scientific">Babesia bovis</name>
    <dbReference type="NCBI Taxonomy" id="5865"/>
    <lineage>
        <taxon>Eukaryota</taxon>
        <taxon>Sar</taxon>
        <taxon>Alveolata</taxon>
        <taxon>Apicomplexa</taxon>
        <taxon>Aconoidasida</taxon>
        <taxon>Piroplasmida</taxon>
        <taxon>Babesiidae</taxon>
        <taxon>Babesia</taxon>
    </lineage>
</organism>
<dbReference type="EMBL" id="AAXT01000002">
    <property type="protein sequence ID" value="EDO07142.1"/>
    <property type="molecule type" value="Genomic_DNA"/>
</dbReference>
<keyword evidence="2" id="KW-1185">Reference proteome</keyword>
<reference evidence="2" key="3">
    <citation type="journal article" date="2021" name="Int. J. Parasitol.">
        <title>Comparative analysis of gene expression between Babesia bovis blood stages and kinetes allowed by improved genome annotation.</title>
        <authorList>
            <person name="Ueti M.W."/>
            <person name="Johnson W.C."/>
            <person name="Kappmeyer L.S."/>
            <person name="Herndon D.R."/>
            <person name="Mousel M.R."/>
            <person name="Reif K.E."/>
            <person name="Taus N.S."/>
            <person name="Ifeonu O.O."/>
            <person name="Silva J.C."/>
            <person name="Suarez C.E."/>
            <person name="Brayton K.A."/>
        </authorList>
    </citation>
    <scope>NUCLEOTIDE SEQUENCE [LARGE SCALE GENOMIC DNA]</scope>
</reference>